<name>A0AAV7FL81_DENCH</name>
<dbReference type="PROSITE" id="PS51473">
    <property type="entry name" value="GNK2"/>
    <property type="match status" value="2"/>
</dbReference>
<feature type="signal peptide" evidence="4">
    <location>
        <begin position="1"/>
        <end position="20"/>
    </location>
</feature>
<accession>A0AAV7FL81</accession>
<dbReference type="AlphaFoldDB" id="A0AAV7FL81"/>
<dbReference type="Proteomes" id="UP000775213">
    <property type="component" value="Unassembled WGS sequence"/>
</dbReference>
<keyword evidence="3" id="KW-0472">Membrane</keyword>
<dbReference type="Pfam" id="PF01657">
    <property type="entry name" value="Stress-antifung"/>
    <property type="match status" value="1"/>
</dbReference>
<keyword evidence="3" id="KW-0812">Transmembrane</keyword>
<reference evidence="6 8" key="1">
    <citation type="journal article" date="2021" name="Hortic Res">
        <title>Chromosome-scale assembly of the Dendrobium chrysotoxum genome enhances the understanding of orchid evolution.</title>
        <authorList>
            <person name="Zhang Y."/>
            <person name="Zhang G.Q."/>
            <person name="Zhang D."/>
            <person name="Liu X.D."/>
            <person name="Xu X.Y."/>
            <person name="Sun W.H."/>
            <person name="Yu X."/>
            <person name="Zhu X."/>
            <person name="Wang Z.W."/>
            <person name="Zhao X."/>
            <person name="Zhong W.Y."/>
            <person name="Chen H."/>
            <person name="Yin W.L."/>
            <person name="Huang T."/>
            <person name="Niu S.C."/>
            <person name="Liu Z.J."/>
        </authorList>
    </citation>
    <scope>NUCLEOTIDE SEQUENCE [LARGE SCALE GENOMIC DNA]</scope>
    <source>
        <strain evidence="6">Lindl</strain>
    </source>
</reference>
<keyword evidence="2" id="KW-0677">Repeat</keyword>
<dbReference type="PANTHER" id="PTHR32099:SF42">
    <property type="entry name" value="CYSTEINE-RICH RECEPTOR-LIKE PROTEIN KINASE 9-RELATED"/>
    <property type="match status" value="1"/>
</dbReference>
<evidence type="ECO:0000256" key="2">
    <source>
        <dbReference type="ARBA" id="ARBA00022737"/>
    </source>
</evidence>
<reference evidence="6" key="2">
    <citation type="submission" date="2021-03" db="EMBL/GenBank/DDBJ databases">
        <authorList>
            <person name="Zhang Y."/>
            <person name="Zhang G.-Q."/>
            <person name="Huang T."/>
            <person name="Niu S.-C."/>
            <person name="Liu Z.-J."/>
        </authorList>
    </citation>
    <scope>NUCLEOTIDE SEQUENCE</scope>
    <source>
        <strain evidence="6">Lindl</strain>
        <tissue evidence="6">Fresh leaves</tissue>
    </source>
</reference>
<sequence length="312" mass="34973">MLLLPSLSFYLVIFVPFVAAQYFAEDIPYFIYCSDENFTSPGLYETNVHVLLRGLAKWSDGGSLYRTEVSGNSPTFEVFGLAQCRPHISIDVCNECLNHSASVIITDSSGNCGRRRSTIVRFDLCVLRYSDFRFYGIPEQKPFRFIPTKSLIGTTDGIHDVARDELPYVLSKAAMDDSRFAERITKDSVGQLIIATAWCTMDLSSSDCLQCLRTAEESFPDRKSWGIVTSLSCEVRLFTYPVSFDNSWPPSPLSPLLASNPTVPIPQPWPSKEGKMSKTAEMILLVGAFGVFTSVALFLISFFLLQKRRNKK</sequence>
<keyword evidence="8" id="KW-1185">Reference proteome</keyword>
<dbReference type="EMBL" id="JAGFBR010000002">
    <property type="protein sequence ID" value="KAH0470224.1"/>
    <property type="molecule type" value="Genomic_DNA"/>
</dbReference>
<feature type="chain" id="PRO_5044715913" description="Gnk2-homologous domain-containing protein" evidence="4">
    <location>
        <begin position="21"/>
        <end position="312"/>
    </location>
</feature>
<dbReference type="Gene3D" id="3.30.430.20">
    <property type="entry name" value="Gnk2 domain, C-X8-C-X2-C motif"/>
    <property type="match status" value="2"/>
</dbReference>
<comment type="caution">
    <text evidence="6">The sequence shown here is derived from an EMBL/GenBank/DDBJ whole genome shotgun (WGS) entry which is preliminary data.</text>
</comment>
<evidence type="ECO:0000313" key="7">
    <source>
        <dbReference type="EMBL" id="KAH0470224.1"/>
    </source>
</evidence>
<feature type="domain" description="Gnk2-homologous" evidence="5">
    <location>
        <begin position="26"/>
        <end position="134"/>
    </location>
</feature>
<keyword evidence="1 4" id="KW-0732">Signal</keyword>
<evidence type="ECO:0000256" key="4">
    <source>
        <dbReference type="SAM" id="SignalP"/>
    </source>
</evidence>
<organism evidence="6 8">
    <name type="scientific">Dendrobium chrysotoxum</name>
    <name type="common">Orchid</name>
    <dbReference type="NCBI Taxonomy" id="161865"/>
    <lineage>
        <taxon>Eukaryota</taxon>
        <taxon>Viridiplantae</taxon>
        <taxon>Streptophyta</taxon>
        <taxon>Embryophyta</taxon>
        <taxon>Tracheophyta</taxon>
        <taxon>Spermatophyta</taxon>
        <taxon>Magnoliopsida</taxon>
        <taxon>Liliopsida</taxon>
        <taxon>Asparagales</taxon>
        <taxon>Orchidaceae</taxon>
        <taxon>Epidendroideae</taxon>
        <taxon>Malaxideae</taxon>
        <taxon>Dendrobiinae</taxon>
        <taxon>Dendrobium</taxon>
    </lineage>
</organism>
<evidence type="ECO:0000313" key="6">
    <source>
        <dbReference type="EMBL" id="KAH0434772.1"/>
    </source>
</evidence>
<dbReference type="PANTHER" id="PTHR32099">
    <property type="entry name" value="CYSTEINE-RICH REPEAT SECRETORY PROTEIN"/>
    <property type="match status" value="1"/>
</dbReference>
<evidence type="ECO:0000313" key="8">
    <source>
        <dbReference type="Proteomes" id="UP000775213"/>
    </source>
</evidence>
<proteinExistence type="predicted"/>
<protein>
    <recommendedName>
        <fullName evidence="5">Gnk2-homologous domain-containing protein</fullName>
    </recommendedName>
</protein>
<evidence type="ECO:0000256" key="3">
    <source>
        <dbReference type="SAM" id="Phobius"/>
    </source>
</evidence>
<dbReference type="InterPro" id="IPR038408">
    <property type="entry name" value="GNK2_sf"/>
</dbReference>
<dbReference type="InterPro" id="IPR002902">
    <property type="entry name" value="GNK2"/>
</dbReference>
<dbReference type="EMBL" id="JAGFBR010000784">
    <property type="protein sequence ID" value="KAH0434772.1"/>
    <property type="molecule type" value="Genomic_DNA"/>
</dbReference>
<evidence type="ECO:0000259" key="5">
    <source>
        <dbReference type="PROSITE" id="PS51473"/>
    </source>
</evidence>
<dbReference type="CDD" id="cd23509">
    <property type="entry name" value="Gnk2-like"/>
    <property type="match status" value="1"/>
</dbReference>
<evidence type="ECO:0000256" key="1">
    <source>
        <dbReference type="ARBA" id="ARBA00022729"/>
    </source>
</evidence>
<feature type="domain" description="Gnk2-homologous" evidence="5">
    <location>
        <begin position="140"/>
        <end position="242"/>
    </location>
</feature>
<gene>
    <name evidence="7" type="ORF">IEQ34_001782</name>
    <name evidence="6" type="ORF">IEQ34_026767</name>
</gene>
<feature type="transmembrane region" description="Helical" evidence="3">
    <location>
        <begin position="282"/>
        <end position="305"/>
    </location>
</feature>
<keyword evidence="3" id="KW-1133">Transmembrane helix</keyword>